<feature type="compositionally biased region" description="Basic and acidic residues" evidence="1">
    <location>
        <begin position="23"/>
        <end position="38"/>
    </location>
</feature>
<evidence type="ECO:0000313" key="3">
    <source>
        <dbReference type="Proteomes" id="UP000265520"/>
    </source>
</evidence>
<feature type="non-terminal residue" evidence="2">
    <location>
        <position position="50"/>
    </location>
</feature>
<dbReference type="EMBL" id="LXQA010977910">
    <property type="protein sequence ID" value="MCI79627.1"/>
    <property type="molecule type" value="Genomic_DNA"/>
</dbReference>
<protein>
    <submittedName>
        <fullName evidence="2">Uncharacterized protein</fullName>
    </submittedName>
</protein>
<reference evidence="2 3" key="1">
    <citation type="journal article" date="2018" name="Front. Plant Sci.">
        <title>Red Clover (Trifolium pratense) and Zigzag Clover (T. medium) - A Picture of Genomic Similarities and Differences.</title>
        <authorList>
            <person name="Dluhosova J."/>
            <person name="Istvanek J."/>
            <person name="Nedelnik J."/>
            <person name="Repkova J."/>
        </authorList>
    </citation>
    <scope>NUCLEOTIDE SEQUENCE [LARGE SCALE GENOMIC DNA]</scope>
    <source>
        <strain evidence="3">cv. 10/8</strain>
        <tissue evidence="2">Leaf</tissue>
    </source>
</reference>
<feature type="compositionally biased region" description="Polar residues" evidence="1">
    <location>
        <begin position="7"/>
        <end position="21"/>
    </location>
</feature>
<name>A0A392UUX4_9FABA</name>
<proteinExistence type="predicted"/>
<accession>A0A392UUX4</accession>
<dbReference type="Proteomes" id="UP000265520">
    <property type="component" value="Unassembled WGS sequence"/>
</dbReference>
<sequence length="50" mass="5203">MPLVVSAGSSSETNQTLTINGDNGDKSDATAEKQKDSIDPAAQIKAQQLQ</sequence>
<keyword evidence="3" id="KW-1185">Reference proteome</keyword>
<evidence type="ECO:0000313" key="2">
    <source>
        <dbReference type="EMBL" id="MCI79627.1"/>
    </source>
</evidence>
<comment type="caution">
    <text evidence="2">The sequence shown here is derived from an EMBL/GenBank/DDBJ whole genome shotgun (WGS) entry which is preliminary data.</text>
</comment>
<evidence type="ECO:0000256" key="1">
    <source>
        <dbReference type="SAM" id="MobiDB-lite"/>
    </source>
</evidence>
<dbReference type="AlphaFoldDB" id="A0A392UUX4"/>
<organism evidence="2 3">
    <name type="scientific">Trifolium medium</name>
    <dbReference type="NCBI Taxonomy" id="97028"/>
    <lineage>
        <taxon>Eukaryota</taxon>
        <taxon>Viridiplantae</taxon>
        <taxon>Streptophyta</taxon>
        <taxon>Embryophyta</taxon>
        <taxon>Tracheophyta</taxon>
        <taxon>Spermatophyta</taxon>
        <taxon>Magnoliopsida</taxon>
        <taxon>eudicotyledons</taxon>
        <taxon>Gunneridae</taxon>
        <taxon>Pentapetalae</taxon>
        <taxon>rosids</taxon>
        <taxon>fabids</taxon>
        <taxon>Fabales</taxon>
        <taxon>Fabaceae</taxon>
        <taxon>Papilionoideae</taxon>
        <taxon>50 kb inversion clade</taxon>
        <taxon>NPAAA clade</taxon>
        <taxon>Hologalegina</taxon>
        <taxon>IRL clade</taxon>
        <taxon>Trifolieae</taxon>
        <taxon>Trifolium</taxon>
    </lineage>
</organism>
<feature type="region of interest" description="Disordered" evidence="1">
    <location>
        <begin position="1"/>
        <end position="50"/>
    </location>
</feature>